<evidence type="ECO:0000313" key="4">
    <source>
        <dbReference type="Proteomes" id="UP001601992"/>
    </source>
</evidence>
<dbReference type="Pfam" id="PF13561">
    <property type="entry name" value="adh_short_C2"/>
    <property type="match status" value="1"/>
</dbReference>
<dbReference type="Gene3D" id="3.40.50.720">
    <property type="entry name" value="NAD(P)-binding Rossmann-like Domain"/>
    <property type="match status" value="1"/>
</dbReference>
<dbReference type="PROSITE" id="PS00061">
    <property type="entry name" value="ADH_SHORT"/>
    <property type="match status" value="1"/>
</dbReference>
<dbReference type="PRINTS" id="PR00081">
    <property type="entry name" value="GDHRDH"/>
</dbReference>
<gene>
    <name evidence="3" type="ORF">ACFYXQ_41535</name>
</gene>
<dbReference type="InterPro" id="IPR020904">
    <property type="entry name" value="Sc_DH/Rdtase_CS"/>
</dbReference>
<dbReference type="RefSeq" id="WP_387406765.1">
    <property type="nucleotide sequence ID" value="NZ_JBIAQY010000025.1"/>
</dbReference>
<protein>
    <submittedName>
        <fullName evidence="3">SDR family NAD(P)-dependent oxidoreductase</fullName>
        <ecNumber evidence="3">1.1.1.-</ecNumber>
    </submittedName>
</protein>
<dbReference type="Proteomes" id="UP001601992">
    <property type="component" value="Unassembled WGS sequence"/>
</dbReference>
<dbReference type="EMBL" id="JBIAQY010000025">
    <property type="protein sequence ID" value="MFF3574250.1"/>
    <property type="molecule type" value="Genomic_DNA"/>
</dbReference>
<organism evidence="3 4">
    <name type="scientific">Nocardia jiangxiensis</name>
    <dbReference type="NCBI Taxonomy" id="282685"/>
    <lineage>
        <taxon>Bacteria</taxon>
        <taxon>Bacillati</taxon>
        <taxon>Actinomycetota</taxon>
        <taxon>Actinomycetes</taxon>
        <taxon>Mycobacteriales</taxon>
        <taxon>Nocardiaceae</taxon>
        <taxon>Nocardia</taxon>
    </lineage>
</organism>
<keyword evidence="4" id="KW-1185">Reference proteome</keyword>
<dbReference type="PRINTS" id="PR00080">
    <property type="entry name" value="SDRFAMILY"/>
</dbReference>
<comment type="caution">
    <text evidence="3">The sequence shown here is derived from an EMBL/GenBank/DDBJ whole genome shotgun (WGS) entry which is preliminary data.</text>
</comment>
<sequence length="274" mass="28742">MKVGSMLGDKRILVTGAARGMGRELALEAARQGASRIGITDVDDAELAVTASLVAESGAQVRHLRADLRSTSEIRDVVADFAGWAGGLDTLFNNAGVLDHMFTDADRTGLETLEEEAWDAVMDINLKAVWSAIKFAAPHLRASERGPSVVNAASVAGLAGTHMPAYGVSKAAVIQLTKVAAVNLAPHVRVNCYCPGAIRTPMSDAHLAAATDKFARARSMYGTHLIPRLGLPVEVARTACFLASDEASFLTGVAVPVDGGTMAWRGVHDVVAID</sequence>
<dbReference type="PANTHER" id="PTHR24321:SF8">
    <property type="entry name" value="ESTRADIOL 17-BETA-DEHYDROGENASE 8-RELATED"/>
    <property type="match status" value="1"/>
</dbReference>
<accession>A0ABW6SFS1</accession>
<dbReference type="GO" id="GO:0016491">
    <property type="term" value="F:oxidoreductase activity"/>
    <property type="evidence" value="ECO:0007669"/>
    <property type="project" value="UniProtKB-KW"/>
</dbReference>
<dbReference type="EC" id="1.1.1.-" evidence="3"/>
<dbReference type="InterPro" id="IPR036291">
    <property type="entry name" value="NAD(P)-bd_dom_sf"/>
</dbReference>
<proteinExistence type="inferred from homology"/>
<evidence type="ECO:0000256" key="1">
    <source>
        <dbReference type="ARBA" id="ARBA00006484"/>
    </source>
</evidence>
<dbReference type="CDD" id="cd05233">
    <property type="entry name" value="SDR_c"/>
    <property type="match status" value="1"/>
</dbReference>
<name>A0ABW6SFS1_9NOCA</name>
<comment type="similarity">
    <text evidence="1">Belongs to the short-chain dehydrogenases/reductases (SDR) family.</text>
</comment>
<dbReference type="InterPro" id="IPR002347">
    <property type="entry name" value="SDR_fam"/>
</dbReference>
<dbReference type="SUPFAM" id="SSF51735">
    <property type="entry name" value="NAD(P)-binding Rossmann-fold domains"/>
    <property type="match status" value="1"/>
</dbReference>
<reference evidence="3 4" key="1">
    <citation type="submission" date="2024-10" db="EMBL/GenBank/DDBJ databases">
        <title>The Natural Products Discovery Center: Release of the First 8490 Sequenced Strains for Exploring Actinobacteria Biosynthetic Diversity.</title>
        <authorList>
            <person name="Kalkreuter E."/>
            <person name="Kautsar S.A."/>
            <person name="Yang D."/>
            <person name="Bader C.D."/>
            <person name="Teijaro C.N."/>
            <person name="Fluegel L."/>
            <person name="Davis C.M."/>
            <person name="Simpson J.R."/>
            <person name="Lauterbach L."/>
            <person name="Steele A.D."/>
            <person name="Gui C."/>
            <person name="Meng S."/>
            <person name="Li G."/>
            <person name="Viehrig K."/>
            <person name="Ye F."/>
            <person name="Su P."/>
            <person name="Kiefer A.F."/>
            <person name="Nichols A."/>
            <person name="Cepeda A.J."/>
            <person name="Yan W."/>
            <person name="Fan B."/>
            <person name="Jiang Y."/>
            <person name="Adhikari A."/>
            <person name="Zheng C.-J."/>
            <person name="Schuster L."/>
            <person name="Cowan T.M."/>
            <person name="Smanski M.J."/>
            <person name="Chevrette M.G."/>
            <person name="De Carvalho L.P.S."/>
            <person name="Shen B."/>
        </authorList>
    </citation>
    <scope>NUCLEOTIDE SEQUENCE [LARGE SCALE GENOMIC DNA]</scope>
    <source>
        <strain evidence="3 4">NPDC002593</strain>
    </source>
</reference>
<dbReference type="PANTHER" id="PTHR24321">
    <property type="entry name" value="DEHYDROGENASES, SHORT CHAIN"/>
    <property type="match status" value="1"/>
</dbReference>
<evidence type="ECO:0000256" key="2">
    <source>
        <dbReference type="ARBA" id="ARBA00023002"/>
    </source>
</evidence>
<keyword evidence="2 3" id="KW-0560">Oxidoreductase</keyword>
<evidence type="ECO:0000313" key="3">
    <source>
        <dbReference type="EMBL" id="MFF3574250.1"/>
    </source>
</evidence>